<dbReference type="AlphaFoldDB" id="A0A5E4UIW0"/>
<dbReference type="InterPro" id="IPR036890">
    <property type="entry name" value="HATPase_C_sf"/>
</dbReference>
<dbReference type="Gene3D" id="3.30.565.10">
    <property type="entry name" value="Histidine kinase-like ATPase, C-terminal domain"/>
    <property type="match status" value="1"/>
</dbReference>
<evidence type="ECO:0000313" key="3">
    <source>
        <dbReference type="Proteomes" id="UP000368474"/>
    </source>
</evidence>
<feature type="compositionally biased region" description="Low complexity" evidence="1">
    <location>
        <begin position="745"/>
        <end position="755"/>
    </location>
</feature>
<proteinExistence type="predicted"/>
<feature type="region of interest" description="Disordered" evidence="1">
    <location>
        <begin position="745"/>
        <end position="798"/>
    </location>
</feature>
<dbReference type="Proteomes" id="UP000368474">
    <property type="component" value="Unassembled WGS sequence"/>
</dbReference>
<accession>A0A5E4UIW0</accession>
<feature type="compositionally biased region" description="Low complexity" evidence="1">
    <location>
        <begin position="775"/>
        <end position="784"/>
    </location>
</feature>
<sequence>MLIQGGMLEALGINMYTSLGKCLVEFVANAYDSNSPDVRISIPFDRIAEARQKLRAAQKLKQKEKGGQAEQKGPAAVDTPVSADAAVTEKVLNVPTAEPISPPIALPDVSVFEETLGPDVSIIISDTGHGMSPADVASKFLPINRRRRASANGAETVLMSEGNKRHVMGRKGLGKLAGFGTAQRITISTKRAGETFRTIFKLDARELRVAENLTEIKIPASYEEGAPVDEHGTTITLLDLKPDAVKSSAEKINQTLAEAFFGIKPEEFAITLNGDPVQETGVEYEFIFPEDASKTGDLVTDYVAIPDLGSLKIRYAVKFRKRGQHLSAGRRGARIYCNGRLAAGPSLFKLPTGMHNFHAQDYMEGIFVADDIDRLGIDFVNTNRTQLREDNDVVDAVIQHISDIMKAAISRHAAFKEGKVEEEIRETETGKMMTRIINNLPTKTRGPASKLLKTIAGRYGAESVEFNQLAPLVVQSMNAGEVLIRLIELQSDPGTIQRITSELSELAEIEKSDSLKLYRGRRNGIIALRKLIEKGESLWREKGIEGELQNLFKSDPWLIKPEYSNYVTSDENLNKLASKIAKILNVDKYSPITNVDGSYDKERPDLVFLMSDSASPHVFTIVELKSPTLPLEFDHLTQLKKYMGKVEDFISTELKKPATVNGYLIGSMPDSNPKKQSEEQRLLLNEMKKREPSAEWEVIGLEELLARAQAIHSDAIKAFEAHLHESASDGSITVDSAMAGGVATSPSVPAASTAVGQGAALQSGAMAVNGSRPPKAAAPTQGKGQQKKGRRGRHGARR</sequence>
<evidence type="ECO:0000313" key="2">
    <source>
        <dbReference type="EMBL" id="VVD98988.1"/>
    </source>
</evidence>
<keyword evidence="3" id="KW-1185">Reference proteome</keyword>
<protein>
    <submittedName>
        <fullName evidence="2">Uncharacterized protein</fullName>
    </submittedName>
</protein>
<feature type="compositionally biased region" description="Basic residues" evidence="1">
    <location>
        <begin position="785"/>
        <end position="798"/>
    </location>
</feature>
<evidence type="ECO:0000256" key="1">
    <source>
        <dbReference type="SAM" id="MobiDB-lite"/>
    </source>
</evidence>
<gene>
    <name evidence="2" type="ORF">PMO31116_02001</name>
</gene>
<dbReference type="EMBL" id="CABPSD010000005">
    <property type="protein sequence ID" value="VVD98988.1"/>
    <property type="molecule type" value="Genomic_DNA"/>
</dbReference>
<name>A0A5E4UIW0_9BURK</name>
<organism evidence="2 3">
    <name type="scientific">Pandoraea morbifera</name>
    <dbReference type="NCBI Taxonomy" id="2508300"/>
    <lineage>
        <taxon>Bacteria</taxon>
        <taxon>Pseudomonadati</taxon>
        <taxon>Pseudomonadota</taxon>
        <taxon>Betaproteobacteria</taxon>
        <taxon>Burkholderiales</taxon>
        <taxon>Burkholderiaceae</taxon>
        <taxon>Pandoraea</taxon>
    </lineage>
</organism>
<feature type="region of interest" description="Disordered" evidence="1">
    <location>
        <begin position="58"/>
        <end position="80"/>
    </location>
</feature>
<dbReference type="SUPFAM" id="SSF55874">
    <property type="entry name" value="ATPase domain of HSP90 chaperone/DNA topoisomerase II/histidine kinase"/>
    <property type="match status" value="1"/>
</dbReference>
<reference evidence="2 3" key="1">
    <citation type="submission" date="2019-08" db="EMBL/GenBank/DDBJ databases">
        <authorList>
            <person name="Peeters C."/>
        </authorList>
    </citation>
    <scope>NUCLEOTIDE SEQUENCE [LARGE SCALE GENOMIC DNA]</scope>
    <source>
        <strain evidence="2 3">LMG 31116</strain>
    </source>
</reference>
<dbReference type="Pfam" id="PF13589">
    <property type="entry name" value="HATPase_c_3"/>
    <property type="match status" value="1"/>
</dbReference>